<evidence type="ECO:0000256" key="4">
    <source>
        <dbReference type="ARBA" id="ARBA00022692"/>
    </source>
</evidence>
<dbReference type="GO" id="GO:0005886">
    <property type="term" value="C:plasma membrane"/>
    <property type="evidence" value="ECO:0007669"/>
    <property type="project" value="UniProtKB-SubCell"/>
</dbReference>
<name>U2ZID9_VIBPR</name>
<dbReference type="EMBL" id="BATJ01000008">
    <property type="protein sequence ID" value="GAD67486.1"/>
    <property type="molecule type" value="Genomic_DNA"/>
</dbReference>
<sequence>MSLDTWLLYLVAVLILTASPGPSSLLCLTRGALYGWRIGVYTALGSLSAITMILTLSFTGLGVLITSSELAFNLIKWCGAAYLIYLGYQSLTSTQRDYTAGESQYSDGGSRGFVKHYVAGFIVGASNPKAILFFTALFPQFINPDAPLISQYAIFAATFMVLELSWLAGYAYAGAKSSGWLFVGGRARLFNRLTGSVFIGAGTLLSMSSRA</sequence>
<dbReference type="InterPro" id="IPR001123">
    <property type="entry name" value="LeuE-type"/>
</dbReference>
<evidence type="ECO:0000256" key="7">
    <source>
        <dbReference type="SAM" id="Phobius"/>
    </source>
</evidence>
<organism evidence="8 9">
    <name type="scientific">Vibrio proteolyticus NBRC 13287</name>
    <dbReference type="NCBI Taxonomy" id="1219065"/>
    <lineage>
        <taxon>Bacteria</taxon>
        <taxon>Pseudomonadati</taxon>
        <taxon>Pseudomonadota</taxon>
        <taxon>Gammaproteobacteria</taxon>
        <taxon>Vibrionales</taxon>
        <taxon>Vibrionaceae</taxon>
        <taxon>Vibrio</taxon>
    </lineage>
</organism>
<evidence type="ECO:0000256" key="3">
    <source>
        <dbReference type="ARBA" id="ARBA00022475"/>
    </source>
</evidence>
<feature type="transmembrane region" description="Helical" evidence="7">
    <location>
        <begin position="6"/>
        <end position="28"/>
    </location>
</feature>
<comment type="subcellular location">
    <subcellularLocation>
        <location evidence="1">Cell membrane</location>
        <topology evidence="1">Multi-pass membrane protein</topology>
    </subcellularLocation>
</comment>
<dbReference type="Proteomes" id="UP000016570">
    <property type="component" value="Unassembled WGS sequence"/>
</dbReference>
<dbReference type="PANTHER" id="PTHR30086">
    <property type="entry name" value="ARGININE EXPORTER PROTEIN ARGO"/>
    <property type="match status" value="1"/>
</dbReference>
<comment type="caution">
    <text evidence="8">The sequence shown here is derived from an EMBL/GenBank/DDBJ whole genome shotgun (WGS) entry which is preliminary data.</text>
</comment>
<dbReference type="Pfam" id="PF01810">
    <property type="entry name" value="LysE"/>
    <property type="match status" value="1"/>
</dbReference>
<keyword evidence="9" id="KW-1185">Reference proteome</keyword>
<evidence type="ECO:0000256" key="6">
    <source>
        <dbReference type="ARBA" id="ARBA00023136"/>
    </source>
</evidence>
<evidence type="ECO:0000256" key="5">
    <source>
        <dbReference type="ARBA" id="ARBA00022989"/>
    </source>
</evidence>
<evidence type="ECO:0000313" key="9">
    <source>
        <dbReference type="Proteomes" id="UP000016570"/>
    </source>
</evidence>
<keyword evidence="4 7" id="KW-0812">Transmembrane</keyword>
<dbReference type="PIRSF" id="PIRSF006324">
    <property type="entry name" value="LeuE"/>
    <property type="match status" value="1"/>
</dbReference>
<evidence type="ECO:0000256" key="2">
    <source>
        <dbReference type="ARBA" id="ARBA00007928"/>
    </source>
</evidence>
<dbReference type="GO" id="GO:0042970">
    <property type="term" value="F:homoserine transmembrane transporter activity"/>
    <property type="evidence" value="ECO:0007669"/>
    <property type="project" value="TreeGrafter"/>
</dbReference>
<proteinExistence type="inferred from homology"/>
<dbReference type="RefSeq" id="WP_021705457.1">
    <property type="nucleotide sequence ID" value="NZ_BATJ01000008.1"/>
</dbReference>
<accession>U2ZID9</accession>
<dbReference type="PANTHER" id="PTHR30086:SF14">
    <property type="entry name" value="HOMOSERINE_HOMOSERINE LACTONE EFFLUX PROTEIN"/>
    <property type="match status" value="1"/>
</dbReference>
<keyword evidence="3" id="KW-1003">Cell membrane</keyword>
<gene>
    <name evidence="8" type="ORF">VPR01S_08_00680</name>
</gene>
<keyword evidence="6 7" id="KW-0472">Membrane</keyword>
<feature type="transmembrane region" description="Helical" evidence="7">
    <location>
        <begin position="148"/>
        <end position="168"/>
    </location>
</feature>
<dbReference type="AlphaFoldDB" id="U2ZID9"/>
<dbReference type="STRING" id="1219065.VPR01S_08_00680"/>
<protein>
    <submittedName>
        <fullName evidence="8">Putative amino acid transporter</fullName>
    </submittedName>
</protein>
<evidence type="ECO:0000313" key="8">
    <source>
        <dbReference type="EMBL" id="GAD67486.1"/>
    </source>
</evidence>
<feature type="transmembrane region" description="Helical" evidence="7">
    <location>
        <begin position="117"/>
        <end position="142"/>
    </location>
</feature>
<comment type="similarity">
    <text evidence="2">Belongs to the Rht family.</text>
</comment>
<feature type="transmembrane region" description="Helical" evidence="7">
    <location>
        <begin position="70"/>
        <end position="88"/>
    </location>
</feature>
<feature type="transmembrane region" description="Helical" evidence="7">
    <location>
        <begin position="40"/>
        <end position="64"/>
    </location>
</feature>
<evidence type="ECO:0000256" key="1">
    <source>
        <dbReference type="ARBA" id="ARBA00004651"/>
    </source>
</evidence>
<dbReference type="eggNOG" id="COG1280">
    <property type="taxonomic scope" value="Bacteria"/>
</dbReference>
<reference evidence="8 9" key="1">
    <citation type="submission" date="2013-09" db="EMBL/GenBank/DDBJ databases">
        <title>Whole genome shotgun sequence of Vibrio proteolyticus NBRC 13287.</title>
        <authorList>
            <person name="Isaki S."/>
            <person name="Hosoyama A."/>
            <person name="Numata M."/>
            <person name="Hashimoto M."/>
            <person name="Hosoyama Y."/>
            <person name="Tsuchikane K."/>
            <person name="Noguchi M."/>
            <person name="Hirakata S."/>
            <person name="Ichikawa N."/>
            <person name="Ohji S."/>
            <person name="Yamazoe A."/>
            <person name="Fujita N."/>
        </authorList>
    </citation>
    <scope>NUCLEOTIDE SEQUENCE [LARGE SCALE GENOMIC DNA]</scope>
    <source>
        <strain evidence="8 9">NBRC 13287</strain>
    </source>
</reference>
<keyword evidence="5 7" id="KW-1133">Transmembrane helix</keyword>